<gene>
    <name evidence="1 2" type="primary">bioD</name>
    <name evidence="2" type="ORF">CCAX7_15770</name>
</gene>
<dbReference type="PANTHER" id="PTHR43210">
    <property type="entry name" value="DETHIOBIOTIN SYNTHETASE"/>
    <property type="match status" value="1"/>
</dbReference>
<dbReference type="Proteomes" id="UP000287394">
    <property type="component" value="Chromosome"/>
</dbReference>
<dbReference type="EC" id="6.3.3.3" evidence="1"/>
<keyword evidence="1" id="KW-0460">Magnesium</keyword>
<dbReference type="RefSeq" id="WP_119322596.1">
    <property type="nucleotide sequence ID" value="NZ_AP025739.1"/>
</dbReference>
<dbReference type="GO" id="GO:0004141">
    <property type="term" value="F:dethiobiotin synthase activity"/>
    <property type="evidence" value="ECO:0007669"/>
    <property type="project" value="UniProtKB-UniRule"/>
</dbReference>
<feature type="binding site" evidence="1">
    <location>
        <position position="17"/>
    </location>
    <ligand>
        <name>Mg(2+)</name>
        <dbReference type="ChEBI" id="CHEBI:18420"/>
    </ligand>
</feature>
<comment type="caution">
    <text evidence="1">Lacks conserved residue(s) required for the propagation of feature annotation.</text>
</comment>
<keyword evidence="3" id="KW-1185">Reference proteome</keyword>
<feature type="binding site" evidence="1">
    <location>
        <position position="42"/>
    </location>
    <ligand>
        <name>substrate</name>
    </ligand>
</feature>
<keyword evidence="1" id="KW-0093">Biotin biosynthesis</keyword>
<proteinExistence type="inferred from homology"/>
<organism evidence="2 3">
    <name type="scientific">Capsulimonas corticalis</name>
    <dbReference type="NCBI Taxonomy" id="2219043"/>
    <lineage>
        <taxon>Bacteria</taxon>
        <taxon>Bacillati</taxon>
        <taxon>Armatimonadota</taxon>
        <taxon>Armatimonadia</taxon>
        <taxon>Capsulimonadales</taxon>
        <taxon>Capsulimonadaceae</taxon>
        <taxon>Capsulimonas</taxon>
    </lineage>
</organism>
<dbReference type="GO" id="GO:0000287">
    <property type="term" value="F:magnesium ion binding"/>
    <property type="evidence" value="ECO:0007669"/>
    <property type="project" value="UniProtKB-UniRule"/>
</dbReference>
<comment type="cofactor">
    <cofactor evidence="1">
        <name>Mg(2+)</name>
        <dbReference type="ChEBI" id="CHEBI:18420"/>
    </cofactor>
</comment>
<keyword evidence="1" id="KW-0963">Cytoplasm</keyword>
<evidence type="ECO:0000313" key="2">
    <source>
        <dbReference type="EMBL" id="BDI29526.1"/>
    </source>
</evidence>
<comment type="function">
    <text evidence="1">Catalyzes a mechanistically unusual reaction, the ATP-dependent insertion of CO2 between the N7 and N8 nitrogen atoms of 7,8-diaminopelargonic acid (DAPA, also called 7,8-diammoniononanoate) to form a ureido ring.</text>
</comment>
<keyword evidence="1" id="KW-0547">Nucleotide-binding</keyword>
<dbReference type="KEGG" id="ccot:CCAX7_15770"/>
<dbReference type="PANTHER" id="PTHR43210:SF5">
    <property type="entry name" value="DETHIOBIOTIN SYNTHETASE"/>
    <property type="match status" value="1"/>
</dbReference>
<feature type="binding site" evidence="1">
    <location>
        <position position="55"/>
    </location>
    <ligand>
        <name>Mg(2+)</name>
        <dbReference type="ChEBI" id="CHEBI:18420"/>
    </ligand>
</feature>
<feature type="binding site" evidence="1">
    <location>
        <position position="55"/>
    </location>
    <ligand>
        <name>ATP</name>
        <dbReference type="ChEBI" id="CHEBI:30616"/>
    </ligand>
</feature>
<dbReference type="PIRSF" id="PIRSF006755">
    <property type="entry name" value="DTB_synth"/>
    <property type="match status" value="1"/>
</dbReference>
<dbReference type="InterPro" id="IPR004472">
    <property type="entry name" value="DTB_synth_BioD"/>
</dbReference>
<dbReference type="HAMAP" id="MF_00336">
    <property type="entry name" value="BioD"/>
    <property type="match status" value="1"/>
</dbReference>
<feature type="binding site" evidence="1">
    <location>
        <begin position="13"/>
        <end position="18"/>
    </location>
    <ligand>
        <name>ATP</name>
        <dbReference type="ChEBI" id="CHEBI:30616"/>
    </ligand>
</feature>
<comment type="similarity">
    <text evidence="1">Belongs to the dethiobiotin synthetase family.</text>
</comment>
<dbReference type="Pfam" id="PF13500">
    <property type="entry name" value="AAA_26"/>
    <property type="match status" value="1"/>
</dbReference>
<dbReference type="CDD" id="cd03109">
    <property type="entry name" value="DTBS"/>
    <property type="match status" value="1"/>
</dbReference>
<accession>A0A402CZ89</accession>
<name>A0A402CZ89_9BACT</name>
<dbReference type="SUPFAM" id="SSF52540">
    <property type="entry name" value="P-loop containing nucleoside triphosphate hydrolases"/>
    <property type="match status" value="1"/>
</dbReference>
<dbReference type="GO" id="GO:0009102">
    <property type="term" value="P:biotin biosynthetic process"/>
    <property type="evidence" value="ECO:0007669"/>
    <property type="project" value="UniProtKB-UniRule"/>
</dbReference>
<feature type="binding site" evidence="1">
    <location>
        <position position="116"/>
    </location>
    <ligand>
        <name>Mg(2+)</name>
        <dbReference type="ChEBI" id="CHEBI:18420"/>
    </ligand>
</feature>
<comment type="catalytic activity">
    <reaction evidence="1">
        <text>(7R,8S)-7,8-diammoniononanoate + CO2 + ATP = (4R,5S)-dethiobiotin + ADP + phosphate + 3 H(+)</text>
        <dbReference type="Rhea" id="RHEA:15805"/>
        <dbReference type="ChEBI" id="CHEBI:15378"/>
        <dbReference type="ChEBI" id="CHEBI:16526"/>
        <dbReference type="ChEBI" id="CHEBI:30616"/>
        <dbReference type="ChEBI" id="CHEBI:43474"/>
        <dbReference type="ChEBI" id="CHEBI:149469"/>
        <dbReference type="ChEBI" id="CHEBI:149473"/>
        <dbReference type="ChEBI" id="CHEBI:456216"/>
        <dbReference type="EC" id="6.3.3.3"/>
    </reaction>
</comment>
<dbReference type="FunCoup" id="A0A402CZ89">
    <property type="interactions" value="233"/>
</dbReference>
<keyword evidence="1" id="KW-0067">ATP-binding</keyword>
<reference evidence="2 3" key="1">
    <citation type="journal article" date="2019" name="Int. J. Syst. Evol. Microbiol.">
        <title>Capsulimonas corticalis gen. nov., sp. nov., an aerobic capsulated bacterium, of a novel bacterial order, Capsulimonadales ord. nov., of the class Armatimonadia of the phylum Armatimonadetes.</title>
        <authorList>
            <person name="Li J."/>
            <person name="Kudo C."/>
            <person name="Tonouchi A."/>
        </authorList>
    </citation>
    <scope>NUCLEOTIDE SEQUENCE [LARGE SCALE GENOMIC DNA]</scope>
    <source>
        <strain evidence="2 3">AX-7</strain>
    </source>
</reference>
<dbReference type="AlphaFoldDB" id="A0A402CZ89"/>
<dbReference type="Gene3D" id="3.40.50.300">
    <property type="entry name" value="P-loop containing nucleotide triphosphate hydrolases"/>
    <property type="match status" value="1"/>
</dbReference>
<feature type="binding site" evidence="1">
    <location>
        <begin position="116"/>
        <end position="119"/>
    </location>
    <ligand>
        <name>ATP</name>
        <dbReference type="ChEBI" id="CHEBI:30616"/>
    </ligand>
</feature>
<evidence type="ECO:0000313" key="3">
    <source>
        <dbReference type="Proteomes" id="UP000287394"/>
    </source>
</evidence>
<keyword evidence="1" id="KW-0479">Metal-binding</keyword>
<keyword evidence="1" id="KW-0436">Ligase</keyword>
<dbReference type="OrthoDB" id="9802097at2"/>
<evidence type="ECO:0000256" key="1">
    <source>
        <dbReference type="HAMAP-Rule" id="MF_00336"/>
    </source>
</evidence>
<dbReference type="InterPro" id="IPR027417">
    <property type="entry name" value="P-loop_NTPase"/>
</dbReference>
<comment type="pathway">
    <text evidence="1">Cofactor biosynthesis; biotin biosynthesis; biotin from 7,8-diaminononanoate: step 1/2.</text>
</comment>
<dbReference type="GO" id="GO:0005829">
    <property type="term" value="C:cytosol"/>
    <property type="evidence" value="ECO:0007669"/>
    <property type="project" value="TreeGrafter"/>
</dbReference>
<comment type="subcellular location">
    <subcellularLocation>
        <location evidence="1">Cytoplasm</location>
    </subcellularLocation>
</comment>
<dbReference type="EMBL" id="AP025739">
    <property type="protein sequence ID" value="BDI29526.1"/>
    <property type="molecule type" value="Genomic_DNA"/>
</dbReference>
<dbReference type="NCBIfam" id="TIGR00347">
    <property type="entry name" value="bioD"/>
    <property type="match status" value="1"/>
</dbReference>
<feature type="active site" evidence="1">
    <location>
        <position position="38"/>
    </location>
</feature>
<comment type="subunit">
    <text evidence="1">Homodimer.</text>
</comment>
<protein>
    <recommendedName>
        <fullName evidence="1">ATP-dependent dethiobiotin synthetase BioD</fullName>
        <ecNumber evidence="1">6.3.3.3</ecNumber>
    </recommendedName>
    <alternativeName>
        <fullName evidence="1">DTB synthetase</fullName>
        <shortName evidence="1">DTBS</shortName>
    </alternativeName>
    <alternativeName>
        <fullName evidence="1">Dethiobiotin synthase</fullName>
    </alternativeName>
</protein>
<sequence length="251" mass="26069">MTPSIFITGTDTGVGKTIVTAALARALRDLGRDIGVMKPIQTGVARTSEGWEPGDAEYLAAVSSTGDPMDLICPVRLEAPLAPSVAAELAGTAVDLDRVLASYRKLRTRHAGVLIEGAGGITVPIQKDYGMADLARAMDLPLLIVARPALGTINHTALTAHYAQAVGLTVLGIVIAGMPAEPGLAERTSPAAIEQLTGLPVLGCMPFDSNIDVERGDPGETVEWMIASGTAQRVLDRFSLAASGHSNPENP</sequence>
<dbReference type="GO" id="GO:0005524">
    <property type="term" value="F:ATP binding"/>
    <property type="evidence" value="ECO:0007669"/>
    <property type="project" value="UniProtKB-UniRule"/>
</dbReference>